<evidence type="ECO:0000256" key="2">
    <source>
        <dbReference type="ARBA" id="ARBA00022490"/>
    </source>
</evidence>
<evidence type="ECO:0000256" key="3">
    <source>
        <dbReference type="ARBA" id="ARBA00022603"/>
    </source>
</evidence>
<dbReference type="NCBIfam" id="TIGR00589">
    <property type="entry name" value="ogt"/>
    <property type="match status" value="1"/>
</dbReference>
<dbReference type="GO" id="GO:0003908">
    <property type="term" value="F:methylated-DNA-[protein]-cysteine S-methyltransferase activity"/>
    <property type="evidence" value="ECO:0007669"/>
    <property type="project" value="UniProtKB-UniRule"/>
</dbReference>
<dbReference type="InterPro" id="IPR036388">
    <property type="entry name" value="WH-like_DNA-bd_sf"/>
</dbReference>
<comment type="similarity">
    <text evidence="8">Belongs to the MGMT family.</text>
</comment>
<dbReference type="FunFam" id="1.10.10.10:FF:000337">
    <property type="entry name" value="Methylated-DNA--protein-cysteine methyltransferase"/>
    <property type="match status" value="1"/>
</dbReference>
<dbReference type="SUPFAM" id="SSF53155">
    <property type="entry name" value="Methylated DNA-protein cysteine methyltransferase domain"/>
    <property type="match status" value="1"/>
</dbReference>
<evidence type="ECO:0000256" key="1">
    <source>
        <dbReference type="ARBA" id="ARBA00001286"/>
    </source>
</evidence>
<comment type="function">
    <text evidence="8">Involved in the cellular defense against the biological effects of O6-methylguanine (O6-MeG) and O4-methylthymine (O4-MeT) in DNA. Repairs the methylated nucleobase in DNA by stoichiometrically transferring the methyl group to a cysteine residue in the enzyme. This is a suicide reaction: the enzyme is irreversibly inactivated.</text>
</comment>
<dbReference type="AlphaFoldDB" id="A0A2N7U7Z3"/>
<accession>A0A2N7U7Z3</accession>
<dbReference type="OrthoDB" id="9811249at2"/>
<organism evidence="10 11">
    <name type="scientific">Billgrantia endophytica</name>
    <dbReference type="NCBI Taxonomy" id="2033802"/>
    <lineage>
        <taxon>Bacteria</taxon>
        <taxon>Pseudomonadati</taxon>
        <taxon>Pseudomonadota</taxon>
        <taxon>Gammaproteobacteria</taxon>
        <taxon>Oceanospirillales</taxon>
        <taxon>Halomonadaceae</taxon>
        <taxon>Billgrantia</taxon>
    </lineage>
</organism>
<dbReference type="PANTHER" id="PTHR10815:SF5">
    <property type="entry name" value="METHYLATED-DNA--PROTEIN-CYSTEINE METHYLTRANSFERASE"/>
    <property type="match status" value="1"/>
</dbReference>
<dbReference type="InterPro" id="IPR023546">
    <property type="entry name" value="MGMT"/>
</dbReference>
<dbReference type="GO" id="GO:0006307">
    <property type="term" value="P:DNA alkylation repair"/>
    <property type="evidence" value="ECO:0007669"/>
    <property type="project" value="UniProtKB-UniRule"/>
</dbReference>
<evidence type="ECO:0000313" key="11">
    <source>
        <dbReference type="Proteomes" id="UP000235803"/>
    </source>
</evidence>
<evidence type="ECO:0000256" key="6">
    <source>
        <dbReference type="ARBA" id="ARBA00023204"/>
    </source>
</evidence>
<evidence type="ECO:0000259" key="9">
    <source>
        <dbReference type="Pfam" id="PF01035"/>
    </source>
</evidence>
<evidence type="ECO:0000256" key="5">
    <source>
        <dbReference type="ARBA" id="ARBA00022763"/>
    </source>
</evidence>
<feature type="active site" description="Nucleophile; methyl group acceptor" evidence="8">
    <location>
        <position position="136"/>
    </location>
</feature>
<comment type="miscellaneous">
    <text evidence="8">This enzyme catalyzes only one turnover and therefore is not strictly catalytic. According to one definition, an enzyme is a biocatalyst that acts repeatedly and over many reaction cycles.</text>
</comment>
<evidence type="ECO:0000256" key="8">
    <source>
        <dbReference type="HAMAP-Rule" id="MF_00772"/>
    </source>
</evidence>
<comment type="catalytic activity">
    <reaction evidence="1 8">
        <text>a 4-O-methyl-thymidine in DNA + L-cysteinyl-[protein] = a thymidine in DNA + S-methyl-L-cysteinyl-[protein]</text>
        <dbReference type="Rhea" id="RHEA:53428"/>
        <dbReference type="Rhea" id="RHEA-COMP:10131"/>
        <dbReference type="Rhea" id="RHEA-COMP:10132"/>
        <dbReference type="Rhea" id="RHEA-COMP:13555"/>
        <dbReference type="Rhea" id="RHEA-COMP:13556"/>
        <dbReference type="ChEBI" id="CHEBI:29950"/>
        <dbReference type="ChEBI" id="CHEBI:82612"/>
        <dbReference type="ChEBI" id="CHEBI:137386"/>
        <dbReference type="ChEBI" id="CHEBI:137387"/>
        <dbReference type="EC" id="2.1.1.63"/>
    </reaction>
</comment>
<keyword evidence="5 8" id="KW-0227">DNA damage</keyword>
<dbReference type="Pfam" id="PF01035">
    <property type="entry name" value="DNA_binding_1"/>
    <property type="match status" value="1"/>
</dbReference>
<reference evidence="10 11" key="1">
    <citation type="submission" date="2018-01" db="EMBL/GenBank/DDBJ databases">
        <title>Halomonas endophytica sp. nov., isolated from storage liquid in the stems of Populus euphratica.</title>
        <authorList>
            <person name="Chen C."/>
        </authorList>
    </citation>
    <scope>NUCLEOTIDE SEQUENCE [LARGE SCALE GENOMIC DNA]</scope>
    <source>
        <strain evidence="10 11">MC28</strain>
    </source>
</reference>
<name>A0A2N7U7Z3_9GAMM</name>
<dbReference type="InterPro" id="IPR014048">
    <property type="entry name" value="MethylDNA_cys_MeTrfase_DNA-bd"/>
</dbReference>
<dbReference type="RefSeq" id="WP_102652464.1">
    <property type="nucleotide sequence ID" value="NZ_PNRF01000012.1"/>
</dbReference>
<keyword evidence="2 8" id="KW-0963">Cytoplasm</keyword>
<evidence type="ECO:0000256" key="4">
    <source>
        <dbReference type="ARBA" id="ARBA00022679"/>
    </source>
</evidence>
<dbReference type="CDD" id="cd06445">
    <property type="entry name" value="ATase"/>
    <property type="match status" value="1"/>
</dbReference>
<dbReference type="InterPro" id="IPR001497">
    <property type="entry name" value="MethylDNA_cys_MeTrfase_AS"/>
</dbReference>
<dbReference type="Proteomes" id="UP000235803">
    <property type="component" value="Unassembled WGS sequence"/>
</dbReference>
<protein>
    <recommendedName>
        <fullName evidence="8">Methylated-DNA--protein-cysteine methyltransferase</fullName>
        <ecNumber evidence="8">2.1.1.63</ecNumber>
    </recommendedName>
    <alternativeName>
        <fullName evidence="8">6-O-methylguanine-DNA methyltransferase</fullName>
        <shortName evidence="8">MGMT</shortName>
    </alternativeName>
    <alternativeName>
        <fullName evidence="8">O-6-methylguanine-DNA-alkyltransferase</fullName>
    </alternativeName>
</protein>
<comment type="caution">
    <text evidence="10">The sequence shown here is derived from an EMBL/GenBank/DDBJ whole genome shotgun (WGS) entry which is preliminary data.</text>
</comment>
<dbReference type="InterPro" id="IPR036631">
    <property type="entry name" value="MGMT_N_sf"/>
</dbReference>
<evidence type="ECO:0000256" key="7">
    <source>
        <dbReference type="ARBA" id="ARBA00049348"/>
    </source>
</evidence>
<dbReference type="HAMAP" id="MF_00772">
    <property type="entry name" value="OGT"/>
    <property type="match status" value="1"/>
</dbReference>
<gene>
    <name evidence="10" type="ORF">C1H69_05840</name>
</gene>
<sequence length="175" mass="18985">MRLYHDTQPSPLGDMLLVTDSQGVLRALDFHDHEARMHRLLQRHYGEYAIEPGRAPDLILEGLTSYFAGDPQALVDIPVMTGGTDFQRRVWQALRQIPAGTTTSYGQLAAAVGRPGASRAVGLANGANPVSIVVPCHRVIGANGTLTGYGGGLPRKRWLIEHECSHQLSLVPEKA</sequence>
<evidence type="ECO:0000313" key="10">
    <source>
        <dbReference type="EMBL" id="PMR76560.1"/>
    </source>
</evidence>
<dbReference type="InterPro" id="IPR036217">
    <property type="entry name" value="MethylDNA_cys_MeTrfase_DNAb"/>
</dbReference>
<comment type="catalytic activity">
    <reaction evidence="7 8">
        <text>a 6-O-methyl-2'-deoxyguanosine in DNA + L-cysteinyl-[protein] = S-methyl-L-cysteinyl-[protein] + a 2'-deoxyguanosine in DNA</text>
        <dbReference type="Rhea" id="RHEA:24000"/>
        <dbReference type="Rhea" id="RHEA-COMP:10131"/>
        <dbReference type="Rhea" id="RHEA-COMP:10132"/>
        <dbReference type="Rhea" id="RHEA-COMP:11367"/>
        <dbReference type="Rhea" id="RHEA-COMP:11368"/>
        <dbReference type="ChEBI" id="CHEBI:29950"/>
        <dbReference type="ChEBI" id="CHEBI:82612"/>
        <dbReference type="ChEBI" id="CHEBI:85445"/>
        <dbReference type="ChEBI" id="CHEBI:85448"/>
        <dbReference type="EC" id="2.1.1.63"/>
    </reaction>
</comment>
<keyword evidence="4 8" id="KW-0808">Transferase</keyword>
<dbReference type="GO" id="GO:0005737">
    <property type="term" value="C:cytoplasm"/>
    <property type="evidence" value="ECO:0007669"/>
    <property type="project" value="UniProtKB-SubCell"/>
</dbReference>
<feature type="domain" description="Methylated-DNA-[protein]-cysteine S-methyltransferase DNA binding" evidence="9">
    <location>
        <begin position="85"/>
        <end position="163"/>
    </location>
</feature>
<dbReference type="GO" id="GO:0032259">
    <property type="term" value="P:methylation"/>
    <property type="evidence" value="ECO:0007669"/>
    <property type="project" value="UniProtKB-KW"/>
</dbReference>
<dbReference type="PANTHER" id="PTHR10815">
    <property type="entry name" value="METHYLATED-DNA--PROTEIN-CYSTEINE METHYLTRANSFERASE"/>
    <property type="match status" value="1"/>
</dbReference>
<dbReference type="PROSITE" id="PS00374">
    <property type="entry name" value="MGMT"/>
    <property type="match status" value="1"/>
</dbReference>
<dbReference type="EMBL" id="PNRF01000012">
    <property type="protein sequence ID" value="PMR76560.1"/>
    <property type="molecule type" value="Genomic_DNA"/>
</dbReference>
<keyword evidence="6 8" id="KW-0234">DNA repair</keyword>
<keyword evidence="3 8" id="KW-0489">Methyltransferase</keyword>
<comment type="subcellular location">
    <subcellularLocation>
        <location evidence="8">Cytoplasm</location>
    </subcellularLocation>
</comment>
<dbReference type="Gene3D" id="1.10.10.10">
    <property type="entry name" value="Winged helix-like DNA-binding domain superfamily/Winged helix DNA-binding domain"/>
    <property type="match status" value="1"/>
</dbReference>
<keyword evidence="11" id="KW-1185">Reference proteome</keyword>
<dbReference type="EC" id="2.1.1.63" evidence="8"/>
<proteinExistence type="inferred from homology"/>
<dbReference type="SUPFAM" id="SSF46767">
    <property type="entry name" value="Methylated DNA-protein cysteine methyltransferase, C-terminal domain"/>
    <property type="match status" value="1"/>
</dbReference>